<dbReference type="CDD" id="cd01131">
    <property type="entry name" value="PilT"/>
    <property type="match status" value="1"/>
</dbReference>
<dbReference type="PANTHER" id="PTHR30486:SF12">
    <property type="entry name" value="TYPE IV PILUS ATPASE PILU"/>
    <property type="match status" value="1"/>
</dbReference>
<dbReference type="InterPro" id="IPR006321">
    <property type="entry name" value="PilT/PilU"/>
</dbReference>
<comment type="similarity">
    <text evidence="1">Belongs to the GSP E family.</text>
</comment>
<reference evidence="4 5" key="1">
    <citation type="submission" date="2020-01" db="EMBL/GenBank/DDBJ databases">
        <title>Novel species isolated from a subtropical stream in China.</title>
        <authorList>
            <person name="Lu H."/>
        </authorList>
    </citation>
    <scope>NUCLEOTIDE SEQUENCE [LARGE SCALE GENOMIC DNA]</scope>
    <source>
        <strain evidence="4 5">FT82W</strain>
    </source>
</reference>
<evidence type="ECO:0000313" key="4">
    <source>
        <dbReference type="EMBL" id="MYM87063.1"/>
    </source>
</evidence>
<evidence type="ECO:0000256" key="1">
    <source>
        <dbReference type="ARBA" id="ARBA00006611"/>
    </source>
</evidence>
<evidence type="ECO:0000259" key="3">
    <source>
        <dbReference type="PROSITE" id="PS00662"/>
    </source>
</evidence>
<dbReference type="SUPFAM" id="SSF52540">
    <property type="entry name" value="P-loop containing nucleoside triphosphate hydrolases"/>
    <property type="match status" value="1"/>
</dbReference>
<accession>A0A845FX17</accession>
<proteinExistence type="inferred from homology"/>
<name>A0A845FX17_9BURK</name>
<feature type="domain" description="Bacterial type II secretion system protein E" evidence="3">
    <location>
        <begin position="193"/>
        <end position="207"/>
    </location>
</feature>
<gene>
    <name evidence="4" type="ORF">GTP91_07700</name>
</gene>
<dbReference type="EMBL" id="WWCW01000017">
    <property type="protein sequence ID" value="MYM87063.1"/>
    <property type="molecule type" value="Genomic_DNA"/>
</dbReference>
<organism evidence="4 5">
    <name type="scientific">Duganella vulcania</name>
    <dbReference type="NCBI Taxonomy" id="2692166"/>
    <lineage>
        <taxon>Bacteria</taxon>
        <taxon>Pseudomonadati</taxon>
        <taxon>Pseudomonadota</taxon>
        <taxon>Betaproteobacteria</taxon>
        <taxon>Burkholderiales</taxon>
        <taxon>Oxalobacteraceae</taxon>
        <taxon>Telluria group</taxon>
        <taxon>Duganella</taxon>
    </lineage>
</organism>
<sequence length="380" mass="41678">MAMERLFQLMKEKNASDMFFAVNSPVHIKINGNLIPINQQKLEPDNIHSLLSEIASPAQMEELAATNELNMGVSVPNMGRFRLSAFKQRGTISAVFRFVPATIPVLADLQLPPVLADLIMEKRGLLLLVGSTGSGKSTTIASMLDHRNELRSGHILTLEDPIEYLFKNKKSIVNQREIGSDAKDFYTALRNSMRQAPDCILIGEIRDKETMAAALAYAQSGHLVLATLHANNSYNALNRIISFYPIENRAALLQDLSSTVKAIVSQRLVRSINGGTRTAAVEVMVNTRYISDLIEKGEIGQIKEAMEKSMSPGSQSFELALLKLVQDGLISQDEALGNADSATNLLWLLNNGPDSKNAQAEPEAKPPPDEASFTEFTLNT</sequence>
<evidence type="ECO:0000256" key="2">
    <source>
        <dbReference type="SAM" id="MobiDB-lite"/>
    </source>
</evidence>
<dbReference type="AlphaFoldDB" id="A0A845FX17"/>
<protein>
    <submittedName>
        <fullName evidence="4">PilT/PilU family type 4a pilus ATPase</fullName>
    </submittedName>
</protein>
<dbReference type="InterPro" id="IPR050921">
    <property type="entry name" value="T4SS_GSP_E_ATPase"/>
</dbReference>
<dbReference type="Pfam" id="PF00437">
    <property type="entry name" value="T2SSE"/>
    <property type="match status" value="1"/>
</dbReference>
<evidence type="ECO:0000313" key="5">
    <source>
        <dbReference type="Proteomes" id="UP000470302"/>
    </source>
</evidence>
<dbReference type="GO" id="GO:0005524">
    <property type="term" value="F:ATP binding"/>
    <property type="evidence" value="ECO:0007669"/>
    <property type="project" value="InterPro"/>
</dbReference>
<dbReference type="InterPro" id="IPR027417">
    <property type="entry name" value="P-loop_NTPase"/>
</dbReference>
<feature type="region of interest" description="Disordered" evidence="2">
    <location>
        <begin position="352"/>
        <end position="380"/>
    </location>
</feature>
<dbReference type="GO" id="GO:0016887">
    <property type="term" value="F:ATP hydrolysis activity"/>
    <property type="evidence" value="ECO:0007669"/>
    <property type="project" value="InterPro"/>
</dbReference>
<comment type="caution">
    <text evidence="4">The sequence shown here is derived from an EMBL/GenBank/DDBJ whole genome shotgun (WGS) entry which is preliminary data.</text>
</comment>
<dbReference type="PANTHER" id="PTHR30486">
    <property type="entry name" value="TWITCHING MOTILITY PROTEIN PILT"/>
    <property type="match status" value="1"/>
</dbReference>
<dbReference type="RefSeq" id="WP_161096244.1">
    <property type="nucleotide sequence ID" value="NZ_WWCW01000017.1"/>
</dbReference>
<dbReference type="NCBIfam" id="TIGR01420">
    <property type="entry name" value="pilT_fam"/>
    <property type="match status" value="1"/>
</dbReference>
<dbReference type="Gene3D" id="3.40.50.300">
    <property type="entry name" value="P-loop containing nucleotide triphosphate hydrolases"/>
    <property type="match status" value="1"/>
</dbReference>
<dbReference type="PROSITE" id="PS00662">
    <property type="entry name" value="T2SP_E"/>
    <property type="match status" value="1"/>
</dbReference>
<dbReference type="Gene3D" id="3.30.450.90">
    <property type="match status" value="1"/>
</dbReference>
<dbReference type="InterPro" id="IPR001482">
    <property type="entry name" value="T2SS/T4SS_dom"/>
</dbReference>
<dbReference type="Proteomes" id="UP000470302">
    <property type="component" value="Unassembled WGS sequence"/>
</dbReference>